<dbReference type="EMBL" id="JAUEPU010000005">
    <property type="protein sequence ID" value="KAK0502599.1"/>
    <property type="molecule type" value="Genomic_DNA"/>
</dbReference>
<dbReference type="AlphaFoldDB" id="A0AA39QHX2"/>
<accession>A0AA39QHX2</accession>
<sequence>MAMIDNFVMEAVDEYLEMASILVDIALADELEGYIVMIDNFVMEAVDEEQPWDKLPHKTQAISKIATSRTPINIDILAQLS</sequence>
<gene>
    <name evidence="1" type="ORF">EDD18DRAFT_1347221</name>
</gene>
<keyword evidence="2" id="KW-1185">Reference proteome</keyword>
<dbReference type="Proteomes" id="UP001175228">
    <property type="component" value="Unassembled WGS sequence"/>
</dbReference>
<evidence type="ECO:0000313" key="2">
    <source>
        <dbReference type="Proteomes" id="UP001175228"/>
    </source>
</evidence>
<organism evidence="1 2">
    <name type="scientific">Armillaria luteobubalina</name>
    <dbReference type="NCBI Taxonomy" id="153913"/>
    <lineage>
        <taxon>Eukaryota</taxon>
        <taxon>Fungi</taxon>
        <taxon>Dikarya</taxon>
        <taxon>Basidiomycota</taxon>
        <taxon>Agaricomycotina</taxon>
        <taxon>Agaricomycetes</taxon>
        <taxon>Agaricomycetidae</taxon>
        <taxon>Agaricales</taxon>
        <taxon>Marasmiineae</taxon>
        <taxon>Physalacriaceae</taxon>
        <taxon>Armillaria</taxon>
    </lineage>
</organism>
<comment type="caution">
    <text evidence="1">The sequence shown here is derived from an EMBL/GenBank/DDBJ whole genome shotgun (WGS) entry which is preliminary data.</text>
</comment>
<evidence type="ECO:0000313" key="1">
    <source>
        <dbReference type="EMBL" id="KAK0502599.1"/>
    </source>
</evidence>
<proteinExistence type="predicted"/>
<name>A0AA39QHX2_9AGAR</name>
<reference evidence="1" key="1">
    <citation type="submission" date="2023-06" db="EMBL/GenBank/DDBJ databases">
        <authorList>
            <consortium name="Lawrence Berkeley National Laboratory"/>
            <person name="Ahrendt S."/>
            <person name="Sahu N."/>
            <person name="Indic B."/>
            <person name="Wong-Bajracharya J."/>
            <person name="Merenyi Z."/>
            <person name="Ke H.-M."/>
            <person name="Monk M."/>
            <person name="Kocsube S."/>
            <person name="Drula E."/>
            <person name="Lipzen A."/>
            <person name="Balint B."/>
            <person name="Henrissat B."/>
            <person name="Andreopoulos B."/>
            <person name="Martin F.M."/>
            <person name="Harder C.B."/>
            <person name="Rigling D."/>
            <person name="Ford K.L."/>
            <person name="Foster G.D."/>
            <person name="Pangilinan J."/>
            <person name="Papanicolaou A."/>
            <person name="Barry K."/>
            <person name="LaButti K."/>
            <person name="Viragh M."/>
            <person name="Koriabine M."/>
            <person name="Yan M."/>
            <person name="Riley R."/>
            <person name="Champramary S."/>
            <person name="Plett K.L."/>
            <person name="Tsai I.J."/>
            <person name="Slot J."/>
            <person name="Sipos G."/>
            <person name="Plett J."/>
            <person name="Nagy L.G."/>
            <person name="Grigoriev I.V."/>
        </authorList>
    </citation>
    <scope>NUCLEOTIDE SEQUENCE</scope>
    <source>
        <strain evidence="1">HWK02</strain>
    </source>
</reference>
<protein>
    <submittedName>
        <fullName evidence="1">Uncharacterized protein</fullName>
    </submittedName>
</protein>